<dbReference type="EMBL" id="CAKOAT010136821">
    <property type="protein sequence ID" value="CAH8337563.1"/>
    <property type="molecule type" value="Genomic_DNA"/>
</dbReference>
<gene>
    <name evidence="1" type="ORF">ERUC_LOCUS14580</name>
</gene>
<keyword evidence="2" id="KW-1185">Reference proteome</keyword>
<dbReference type="AlphaFoldDB" id="A0ABC8JTG1"/>
<sequence>MRVDPRVVVATNIGPKMVGGHLFLNATSGTHIYFDKETIAGETCFYGLVARDTGLPLAAPLLRGYTKVELISSTKRSSKTSE</sequence>
<evidence type="ECO:0000313" key="1">
    <source>
        <dbReference type="EMBL" id="CAH8337563.1"/>
    </source>
</evidence>
<dbReference type="Proteomes" id="UP001642260">
    <property type="component" value="Unassembled WGS sequence"/>
</dbReference>
<accession>A0ABC8JTG1</accession>
<proteinExistence type="predicted"/>
<reference evidence="1 2" key="1">
    <citation type="submission" date="2022-03" db="EMBL/GenBank/DDBJ databases">
        <authorList>
            <person name="Macdonald S."/>
            <person name="Ahmed S."/>
            <person name="Newling K."/>
        </authorList>
    </citation>
    <scope>NUCLEOTIDE SEQUENCE [LARGE SCALE GENOMIC DNA]</scope>
</reference>
<name>A0ABC8JTG1_ERUVS</name>
<evidence type="ECO:0000313" key="2">
    <source>
        <dbReference type="Proteomes" id="UP001642260"/>
    </source>
</evidence>
<comment type="caution">
    <text evidence="1">The sequence shown here is derived from an EMBL/GenBank/DDBJ whole genome shotgun (WGS) entry which is preliminary data.</text>
</comment>
<protein>
    <submittedName>
        <fullName evidence="1">Uncharacterized protein</fullName>
    </submittedName>
</protein>
<organism evidence="1 2">
    <name type="scientific">Eruca vesicaria subsp. sativa</name>
    <name type="common">Garden rocket</name>
    <name type="synonym">Eruca sativa</name>
    <dbReference type="NCBI Taxonomy" id="29727"/>
    <lineage>
        <taxon>Eukaryota</taxon>
        <taxon>Viridiplantae</taxon>
        <taxon>Streptophyta</taxon>
        <taxon>Embryophyta</taxon>
        <taxon>Tracheophyta</taxon>
        <taxon>Spermatophyta</taxon>
        <taxon>Magnoliopsida</taxon>
        <taxon>eudicotyledons</taxon>
        <taxon>Gunneridae</taxon>
        <taxon>Pentapetalae</taxon>
        <taxon>rosids</taxon>
        <taxon>malvids</taxon>
        <taxon>Brassicales</taxon>
        <taxon>Brassicaceae</taxon>
        <taxon>Brassiceae</taxon>
        <taxon>Eruca</taxon>
    </lineage>
</organism>